<dbReference type="AlphaFoldDB" id="A0A8J5V955"/>
<reference evidence="1" key="1">
    <citation type="journal article" date="2021" name="bioRxiv">
        <title>Whole Genome Assembly and Annotation of Northern Wild Rice, Zizania palustris L., Supports a Whole Genome Duplication in the Zizania Genus.</title>
        <authorList>
            <person name="Haas M."/>
            <person name="Kono T."/>
            <person name="Macchietto M."/>
            <person name="Millas R."/>
            <person name="McGilp L."/>
            <person name="Shao M."/>
            <person name="Duquette J."/>
            <person name="Hirsch C.N."/>
            <person name="Kimball J."/>
        </authorList>
    </citation>
    <scope>NUCLEOTIDE SEQUENCE</scope>
    <source>
        <tissue evidence="1">Fresh leaf tissue</tissue>
    </source>
</reference>
<evidence type="ECO:0000313" key="1">
    <source>
        <dbReference type="EMBL" id="KAG8055575.1"/>
    </source>
</evidence>
<evidence type="ECO:0000313" key="2">
    <source>
        <dbReference type="Proteomes" id="UP000729402"/>
    </source>
</evidence>
<protein>
    <submittedName>
        <fullName evidence="1">Uncharacterized protein</fullName>
    </submittedName>
</protein>
<dbReference type="EMBL" id="JAAALK010000288">
    <property type="protein sequence ID" value="KAG8055575.1"/>
    <property type="molecule type" value="Genomic_DNA"/>
</dbReference>
<dbReference type="Proteomes" id="UP000729402">
    <property type="component" value="Unassembled WGS sequence"/>
</dbReference>
<accession>A0A8J5V955</accession>
<dbReference type="OrthoDB" id="773986at2759"/>
<sequence length="91" mass="10218">MKPPLPFSKLLPQMGNKGEFMAGDEPIRPPPLKDAGLEDRALLPEPIAEAFLLTAKAVSSRLAHFSFFDDSEYNDSTFDHSLRTWAVICRR</sequence>
<dbReference type="PANTHER" id="PTHR36713:SF1">
    <property type="entry name" value="OS09G0344700 PROTEIN"/>
    <property type="match status" value="1"/>
</dbReference>
<dbReference type="PANTHER" id="PTHR36713">
    <property type="entry name" value="OS09G0344700 PROTEIN"/>
    <property type="match status" value="1"/>
</dbReference>
<keyword evidence="2" id="KW-1185">Reference proteome</keyword>
<comment type="caution">
    <text evidence="1">The sequence shown here is derived from an EMBL/GenBank/DDBJ whole genome shotgun (WGS) entry which is preliminary data.</text>
</comment>
<organism evidence="1 2">
    <name type="scientific">Zizania palustris</name>
    <name type="common">Northern wild rice</name>
    <dbReference type="NCBI Taxonomy" id="103762"/>
    <lineage>
        <taxon>Eukaryota</taxon>
        <taxon>Viridiplantae</taxon>
        <taxon>Streptophyta</taxon>
        <taxon>Embryophyta</taxon>
        <taxon>Tracheophyta</taxon>
        <taxon>Spermatophyta</taxon>
        <taxon>Magnoliopsida</taxon>
        <taxon>Liliopsida</taxon>
        <taxon>Poales</taxon>
        <taxon>Poaceae</taxon>
        <taxon>BOP clade</taxon>
        <taxon>Oryzoideae</taxon>
        <taxon>Oryzeae</taxon>
        <taxon>Zizaniinae</taxon>
        <taxon>Zizania</taxon>
    </lineage>
</organism>
<proteinExistence type="predicted"/>
<name>A0A8J5V955_ZIZPA</name>
<reference evidence="1" key="2">
    <citation type="submission" date="2021-02" db="EMBL/GenBank/DDBJ databases">
        <authorList>
            <person name="Kimball J.A."/>
            <person name="Haas M.W."/>
            <person name="Macchietto M."/>
            <person name="Kono T."/>
            <person name="Duquette J."/>
            <person name="Shao M."/>
        </authorList>
    </citation>
    <scope>NUCLEOTIDE SEQUENCE</scope>
    <source>
        <tissue evidence="1">Fresh leaf tissue</tissue>
    </source>
</reference>
<gene>
    <name evidence="1" type="ORF">GUJ93_ZPchr0001g32792</name>
</gene>